<comment type="caution">
    <text evidence="1">The sequence shown here is derived from an EMBL/GenBank/DDBJ whole genome shotgun (WGS) entry which is preliminary data.</text>
</comment>
<reference evidence="1" key="1">
    <citation type="submission" date="2022-01" db="EMBL/GenBank/DDBJ databases">
        <title>Antribacter sp. nov., isolated from Guizhou of China.</title>
        <authorList>
            <person name="Chengliang C."/>
            <person name="Ya Z."/>
        </authorList>
    </citation>
    <scope>NUCLEOTIDE SEQUENCE</scope>
    <source>
        <strain evidence="1">KLBMP 9083</strain>
    </source>
</reference>
<organism evidence="1 2">
    <name type="scientific">Antribacter soli</name>
    <dbReference type="NCBI Taxonomy" id="2910976"/>
    <lineage>
        <taxon>Bacteria</taxon>
        <taxon>Bacillati</taxon>
        <taxon>Actinomycetota</taxon>
        <taxon>Actinomycetes</taxon>
        <taxon>Micrococcales</taxon>
        <taxon>Promicromonosporaceae</taxon>
        <taxon>Antribacter</taxon>
    </lineage>
</organism>
<sequence>MHPSGVPQHLPPRLTITLWDFTWYTQTTPGEPFADLDAAFEQAVERGYNTVRICAMPFLLFGDHGIDTTALRFTGLGGDVGVRTRWYDVAGGAVLDGRAHLAELFRAARRHGCYVILSSWEYQQSPAFLEGSEWYDALLAVPPDDRHTVMADAMGELVQWLKDEDLADNIAYAELHNEVDLSRLTLAGGGSQQDPYRLQRPYVEVAVARMRERHPDVLATSCYGIPPHLDMAAVPGNGQVAHFHVYVYGVLGALERWAGVRATSGFPSPELRSLLRDDAPDVASYEGRVEPWRLSATGVSTSMFFSYDWVDTTRWDTWLYENYVRWHEAMTQALDDRLEVLARFAERTAAPLVIGEGWIGYTPLLAEFEDGPVGRTLAEHAMTRCIEHGAWGAVVGSNSAPHHPGWANVEWQQRWNRRLLLGDTRA</sequence>
<proteinExistence type="predicted"/>
<gene>
    <name evidence="1" type="ORF">L1785_19380</name>
</gene>
<evidence type="ECO:0008006" key="3">
    <source>
        <dbReference type="Google" id="ProtNLM"/>
    </source>
</evidence>
<dbReference type="Pfam" id="PF12876">
    <property type="entry name" value="Cellulase-like"/>
    <property type="match status" value="1"/>
</dbReference>
<accession>A0AA41QGP2</accession>
<evidence type="ECO:0000313" key="2">
    <source>
        <dbReference type="Proteomes" id="UP001165405"/>
    </source>
</evidence>
<dbReference type="SUPFAM" id="SSF51445">
    <property type="entry name" value="(Trans)glycosidases"/>
    <property type="match status" value="1"/>
</dbReference>
<dbReference type="InterPro" id="IPR017853">
    <property type="entry name" value="GH"/>
</dbReference>
<dbReference type="AlphaFoldDB" id="A0AA41QGP2"/>
<dbReference type="InterPro" id="IPR024778">
    <property type="entry name" value="Put_cellulase"/>
</dbReference>
<dbReference type="Proteomes" id="UP001165405">
    <property type="component" value="Unassembled WGS sequence"/>
</dbReference>
<evidence type="ECO:0000313" key="1">
    <source>
        <dbReference type="EMBL" id="MCF4123138.1"/>
    </source>
</evidence>
<dbReference type="Gene3D" id="3.20.20.80">
    <property type="entry name" value="Glycosidases"/>
    <property type="match status" value="1"/>
</dbReference>
<protein>
    <recommendedName>
        <fullName evidence="3">Sugar-binding cellulase-like protein</fullName>
    </recommendedName>
</protein>
<name>A0AA41QGP2_9MICO</name>
<keyword evidence="2" id="KW-1185">Reference proteome</keyword>
<dbReference type="RefSeq" id="WP_236090948.1">
    <property type="nucleotide sequence ID" value="NZ_JAKGSG010000054.1"/>
</dbReference>
<dbReference type="EMBL" id="JAKGSG010000054">
    <property type="protein sequence ID" value="MCF4123138.1"/>
    <property type="molecule type" value="Genomic_DNA"/>
</dbReference>